<dbReference type="EMBL" id="CP042203">
    <property type="protein sequence ID" value="QDS78020.1"/>
    <property type="molecule type" value="Genomic_DNA"/>
</dbReference>
<feature type="compositionally biased region" description="Polar residues" evidence="1">
    <location>
        <begin position="151"/>
        <end position="168"/>
    </location>
</feature>
<evidence type="ECO:0000313" key="2">
    <source>
        <dbReference type="EMBL" id="QDS78020.1"/>
    </source>
</evidence>
<reference evidence="2 3" key="1">
    <citation type="submission" date="2019-07" db="EMBL/GenBank/DDBJ databases">
        <title>Finished genome of Venturia effusa.</title>
        <authorList>
            <person name="Young C.A."/>
            <person name="Cox M.P."/>
            <person name="Ganley A.R.D."/>
            <person name="David W.J."/>
        </authorList>
    </citation>
    <scope>NUCLEOTIDE SEQUENCE [LARGE SCALE GENOMIC DNA]</scope>
    <source>
        <strain evidence="3">albino</strain>
    </source>
</reference>
<feature type="compositionally biased region" description="Polar residues" evidence="1">
    <location>
        <begin position="1"/>
        <end position="18"/>
    </location>
</feature>
<evidence type="ECO:0000256" key="1">
    <source>
        <dbReference type="SAM" id="MobiDB-lite"/>
    </source>
</evidence>
<keyword evidence="3" id="KW-1185">Reference proteome</keyword>
<name>A0A517LQU8_9PEZI</name>
<sequence length="656" mass="71873">MPSSLSHGAQTLPRNFTFTYHDGALPKTPEPSGGEELARHSPPPPPREYRDSFRLKRRRPPISAAQRSFRAIYPSSETSDPFEESSDIVIPSIEVSDAPTSFHHVETSSNSPLGQWAALSPELQPYSPPKTPAAQIYGSFYPPEQDDPAEDSSSQGESLTRPSTACSGFSDSSIASSVESFPSLGYNSSPKRDMLSLFGELPEHDADPMVSSPLQSYGPPVAPRQIWTQDMDDHLWITYMRYLQDPTHTPFKMLPGTAPPLGVCSRVVREAKRTWKGLRTASIPPAFRFARWGSNRAGAPTENAEGNAAPVAVDVRRTFATWSRSDAATRKRLRDLCKRKPTLSAHYNRLMHARSPSPFLSSVRDRSTSLAREAYSPPPAPVRPHVQSSTFSTRDMNVSLFTSISTTMQPGHPLSQLTSDAATPKARASTQFAPLHGRSPGHQKAQSVHLGFGINDSTRQAGSRALASPFRPTHNFHSTAAESHEPLQAVVSDSNSGLSLGSPVELHQPQPRRSIFKRPATQELEDVEHSEDPLTRQNHLMKELFGPAQAMDIGHRRVRSRGFSLGDVSAHLRLSGMFSPPVGSDQPQSSSQQAQVVPGSFMPPPSTGRVQRLGSPFVEKPHFNTFPRNFSLSGLEPAMEILEDQAELATSPPPQF</sequence>
<dbReference type="OrthoDB" id="419770at2759"/>
<evidence type="ECO:0000313" key="3">
    <source>
        <dbReference type="Proteomes" id="UP000316270"/>
    </source>
</evidence>
<gene>
    <name evidence="2" type="ORF">FKW77_002831</name>
</gene>
<accession>A0A517LQU8</accession>
<dbReference type="STRING" id="50376.A0A517LQU8"/>
<feature type="compositionally biased region" description="Low complexity" evidence="1">
    <location>
        <begin position="579"/>
        <end position="600"/>
    </location>
</feature>
<feature type="region of interest" description="Disordered" evidence="1">
    <location>
        <begin position="577"/>
        <end position="609"/>
    </location>
</feature>
<protein>
    <submittedName>
        <fullName evidence="2">Uncharacterized protein</fullName>
    </submittedName>
</protein>
<dbReference type="Proteomes" id="UP000316270">
    <property type="component" value="Chromosome 19"/>
</dbReference>
<feature type="region of interest" description="Disordered" evidence="1">
    <location>
        <begin position="100"/>
        <end position="168"/>
    </location>
</feature>
<organism evidence="2 3">
    <name type="scientific">Venturia effusa</name>
    <dbReference type="NCBI Taxonomy" id="50376"/>
    <lineage>
        <taxon>Eukaryota</taxon>
        <taxon>Fungi</taxon>
        <taxon>Dikarya</taxon>
        <taxon>Ascomycota</taxon>
        <taxon>Pezizomycotina</taxon>
        <taxon>Dothideomycetes</taxon>
        <taxon>Pleosporomycetidae</taxon>
        <taxon>Venturiales</taxon>
        <taxon>Venturiaceae</taxon>
        <taxon>Venturia</taxon>
    </lineage>
</organism>
<dbReference type="AlphaFoldDB" id="A0A517LQU8"/>
<feature type="region of interest" description="Disordered" evidence="1">
    <location>
        <begin position="1"/>
        <end position="85"/>
    </location>
</feature>
<proteinExistence type="predicted"/>